<keyword evidence="2 4" id="KW-0863">Zinc-finger</keyword>
<keyword evidence="3" id="KW-0862">Zinc</keyword>
<organism evidence="6 7">
    <name type="scientific">Albugo candida</name>
    <dbReference type="NCBI Taxonomy" id="65357"/>
    <lineage>
        <taxon>Eukaryota</taxon>
        <taxon>Sar</taxon>
        <taxon>Stramenopiles</taxon>
        <taxon>Oomycota</taxon>
        <taxon>Peronosporomycetes</taxon>
        <taxon>Albuginales</taxon>
        <taxon>Albuginaceae</taxon>
        <taxon>Albugo</taxon>
    </lineage>
</organism>
<proteinExistence type="predicted"/>
<dbReference type="InterPro" id="IPR013083">
    <property type="entry name" value="Znf_RING/FYVE/PHD"/>
</dbReference>
<dbReference type="PROSITE" id="PS50178">
    <property type="entry name" value="ZF_FYVE"/>
    <property type="match status" value="1"/>
</dbReference>
<evidence type="ECO:0000313" key="7">
    <source>
        <dbReference type="Proteomes" id="UP000053237"/>
    </source>
</evidence>
<reference evidence="6 7" key="1">
    <citation type="submission" date="2012-05" db="EMBL/GenBank/DDBJ databases">
        <title>Recombination and specialization in a pathogen metapopulation.</title>
        <authorList>
            <person name="Gardiner A."/>
            <person name="Kemen E."/>
            <person name="Schultz-Larsen T."/>
            <person name="MacLean D."/>
            <person name="Van Oosterhout C."/>
            <person name="Jones J.D.G."/>
        </authorList>
    </citation>
    <scope>NUCLEOTIDE SEQUENCE [LARGE SCALE GENOMIC DNA]</scope>
    <source>
        <strain evidence="6 7">Ac Nc2</strain>
    </source>
</reference>
<dbReference type="InterPro" id="IPR011011">
    <property type="entry name" value="Znf_FYVE_PHD"/>
</dbReference>
<keyword evidence="7" id="KW-1185">Reference proteome</keyword>
<evidence type="ECO:0000256" key="3">
    <source>
        <dbReference type="ARBA" id="ARBA00022833"/>
    </source>
</evidence>
<sequence length="570" mass="65307">MSLSQKLRISREQAPESFTSSTASWFPNVLNRSNSSTYFPPIVLSKSKQARYEEVIKGSVNDALEEFRQHEQLGNEAQYHQNGRWKSIGQTESVRAYKQTNLDHSTQSVCRIFGSIRSDYRDIMDFFYSDTCANLHRLEQILQYRVDDARVLLNIKTRSPTDGIEAPMYFGIKWVASQQVSNLPRLNHCYLEYMGFTTDNRNRTVGFLATLPLKLPYYSADNKRSKSRRVQARNVFLFREHSPNTTELFSTVSVDFGNNDAYSTRYFTRLIKIFSNFSRFTDSKQFSQRPLVERQNWVPDSERKSCLICQRNFRPTRHRHHCRLCGEVFCSKCLVVRSVPKNRDDTSMVHRKFCKVCVTEVRSKRKSDMSMLPRQVVTLGQRSVFHPIGGNSQAVSRRRDSEASESFDDFEALMSEPPCLRSKTEISFCGHNRETSARYLLSQTALPCKQTRFEGNEKNGRFGGSMLAVGSSFNIEDDCVSIMSSSTVSNISSGTSYDEAEVVYIDTKDMKPVKFGSSNAKSRCLLQGTTPQGGWLQSNLARKSSLYEIDRSLQEQHAILEEMTRAASNF</sequence>
<protein>
    <recommendedName>
        <fullName evidence="5">FYVE-type domain-containing protein</fullName>
    </recommendedName>
</protein>
<dbReference type="GO" id="GO:0008270">
    <property type="term" value="F:zinc ion binding"/>
    <property type="evidence" value="ECO:0007669"/>
    <property type="project" value="UniProtKB-KW"/>
</dbReference>
<feature type="domain" description="FYVE-type" evidence="5">
    <location>
        <begin position="300"/>
        <end position="362"/>
    </location>
</feature>
<dbReference type="AlphaFoldDB" id="A0A024G0R6"/>
<name>A0A024G0R6_9STRA</name>
<dbReference type="Pfam" id="PF01363">
    <property type="entry name" value="FYVE"/>
    <property type="match status" value="1"/>
</dbReference>
<gene>
    <name evidence="6" type="ORF">BN9_012010</name>
</gene>
<dbReference type="InterPro" id="IPR000306">
    <property type="entry name" value="Znf_FYVE"/>
</dbReference>
<evidence type="ECO:0000259" key="5">
    <source>
        <dbReference type="PROSITE" id="PS50178"/>
    </source>
</evidence>
<comment type="caution">
    <text evidence="6">The sequence shown here is derived from an EMBL/GenBank/DDBJ whole genome shotgun (WGS) entry which is preliminary data.</text>
</comment>
<dbReference type="InParanoid" id="A0A024G0R6"/>
<dbReference type="InterPro" id="IPR017455">
    <property type="entry name" value="Znf_FYVE-rel"/>
</dbReference>
<accession>A0A024G0R6</accession>
<dbReference type="OrthoDB" id="158357at2759"/>
<evidence type="ECO:0000256" key="2">
    <source>
        <dbReference type="ARBA" id="ARBA00022771"/>
    </source>
</evidence>
<dbReference type="PANTHER" id="PTHR13510:SF44">
    <property type="entry name" value="RABENOSYN-5"/>
    <property type="match status" value="1"/>
</dbReference>
<dbReference type="InterPro" id="IPR052727">
    <property type="entry name" value="Rab4/Rab5_effector"/>
</dbReference>
<dbReference type="SUPFAM" id="SSF57903">
    <property type="entry name" value="FYVE/PHD zinc finger"/>
    <property type="match status" value="1"/>
</dbReference>
<dbReference type="Proteomes" id="UP000053237">
    <property type="component" value="Unassembled WGS sequence"/>
</dbReference>
<evidence type="ECO:0000256" key="4">
    <source>
        <dbReference type="PROSITE-ProRule" id="PRU00091"/>
    </source>
</evidence>
<dbReference type="STRING" id="65357.A0A024G0R6"/>
<dbReference type="EMBL" id="CAIX01000008">
    <property type="protein sequence ID" value="CCI40417.1"/>
    <property type="molecule type" value="Genomic_DNA"/>
</dbReference>
<keyword evidence="1" id="KW-0479">Metal-binding</keyword>
<dbReference type="Gene3D" id="3.30.40.10">
    <property type="entry name" value="Zinc/RING finger domain, C3HC4 (zinc finger)"/>
    <property type="match status" value="1"/>
</dbReference>
<evidence type="ECO:0000313" key="6">
    <source>
        <dbReference type="EMBL" id="CCI40417.1"/>
    </source>
</evidence>
<dbReference type="PANTHER" id="PTHR13510">
    <property type="entry name" value="FYVE-FINGER-CONTAINING RAB5 EFFECTOR PROTEIN RABENOSYN-5-RELATED"/>
    <property type="match status" value="1"/>
</dbReference>
<dbReference type="SMART" id="SM00064">
    <property type="entry name" value="FYVE"/>
    <property type="match status" value="1"/>
</dbReference>
<evidence type="ECO:0000256" key="1">
    <source>
        <dbReference type="ARBA" id="ARBA00022723"/>
    </source>
</evidence>